<dbReference type="AlphaFoldDB" id="A0A2A5T5P7"/>
<proteinExistence type="predicted"/>
<keyword evidence="2" id="KW-1185">Reference proteome</keyword>
<sequence length="62" mass="7242">MKKDSGYHKRSLEETEIFHYKQLLCHKLTLRDYNAHVDEALADVQAMNKVLRLGIPVCQQTN</sequence>
<name>A0A2A5T5P7_9GAMM</name>
<reference evidence="2" key="1">
    <citation type="submission" date="2017-04" db="EMBL/GenBank/DDBJ databases">
        <title>Genome evolution of the luminous symbionts of deep sea anglerfish.</title>
        <authorList>
            <person name="Hendry T.A."/>
        </authorList>
    </citation>
    <scope>NUCLEOTIDE SEQUENCE [LARGE SCALE GENOMIC DNA]</scope>
</reference>
<evidence type="ECO:0000313" key="2">
    <source>
        <dbReference type="Proteomes" id="UP000219020"/>
    </source>
</evidence>
<comment type="caution">
    <text evidence="1">The sequence shown here is derived from an EMBL/GenBank/DDBJ whole genome shotgun (WGS) entry which is preliminary data.</text>
</comment>
<gene>
    <name evidence="1" type="ORF">BTN49_0455</name>
</gene>
<organism evidence="1 2">
    <name type="scientific">Candidatus Enterovibrio escicola</name>
    <dbReference type="NCBI Taxonomy" id="1927127"/>
    <lineage>
        <taxon>Bacteria</taxon>
        <taxon>Pseudomonadati</taxon>
        <taxon>Pseudomonadota</taxon>
        <taxon>Gammaproteobacteria</taxon>
        <taxon>Vibrionales</taxon>
        <taxon>Vibrionaceae</taxon>
        <taxon>Enterovibrio</taxon>
    </lineage>
</organism>
<protein>
    <submittedName>
        <fullName evidence="1">Mobile element protein</fullName>
    </submittedName>
</protein>
<dbReference type="Proteomes" id="UP000219020">
    <property type="component" value="Unassembled WGS sequence"/>
</dbReference>
<accession>A0A2A5T5P7</accession>
<dbReference type="EMBL" id="NBYY01000009">
    <property type="protein sequence ID" value="PCS23487.1"/>
    <property type="molecule type" value="Genomic_DNA"/>
</dbReference>
<evidence type="ECO:0000313" key="1">
    <source>
        <dbReference type="EMBL" id="PCS23487.1"/>
    </source>
</evidence>